<organism evidence="2">
    <name type="scientific">marine metagenome</name>
    <dbReference type="NCBI Taxonomy" id="408172"/>
    <lineage>
        <taxon>unclassified sequences</taxon>
        <taxon>metagenomes</taxon>
        <taxon>ecological metagenomes</taxon>
    </lineage>
</organism>
<keyword evidence="1" id="KW-0238">DNA-binding</keyword>
<dbReference type="EMBL" id="UINC01001584">
    <property type="protein sequence ID" value="SUZ84198.1"/>
    <property type="molecule type" value="Genomic_DNA"/>
</dbReference>
<protein>
    <recommendedName>
        <fullName evidence="3">Rrf2 family transcriptional regulator</fullName>
    </recommendedName>
</protein>
<dbReference type="PANTHER" id="PTHR33221">
    <property type="entry name" value="WINGED HELIX-TURN-HELIX TRANSCRIPTIONAL REGULATOR, RRF2 FAMILY"/>
    <property type="match status" value="1"/>
</dbReference>
<dbReference type="Gene3D" id="1.10.10.10">
    <property type="entry name" value="Winged helix-like DNA-binding domain superfamily/Winged helix DNA-binding domain"/>
    <property type="match status" value="1"/>
</dbReference>
<dbReference type="InterPro" id="IPR036388">
    <property type="entry name" value="WH-like_DNA-bd_sf"/>
</dbReference>
<dbReference type="Pfam" id="PF02082">
    <property type="entry name" value="Rrf2"/>
    <property type="match status" value="1"/>
</dbReference>
<sequence length="132" mass="14756">MLKITRKAEYALIALRHLIGIKDGELVTVKEISTQYGIPQELLAKALQQLARAKLIDATKGPSGGYKLVTDPNEINMTRFFEILEGPMGIMDCYFDSGCNQLSGCNIRTPINRINDSIRTIFDKMTLADITY</sequence>
<reference evidence="2" key="1">
    <citation type="submission" date="2018-05" db="EMBL/GenBank/DDBJ databases">
        <authorList>
            <person name="Lanie J.A."/>
            <person name="Ng W.-L."/>
            <person name="Kazmierczak K.M."/>
            <person name="Andrzejewski T.M."/>
            <person name="Davidsen T.M."/>
            <person name="Wayne K.J."/>
            <person name="Tettelin H."/>
            <person name="Glass J.I."/>
            <person name="Rusch D."/>
            <person name="Podicherti R."/>
            <person name="Tsui H.-C.T."/>
            <person name="Winkler M.E."/>
        </authorList>
    </citation>
    <scope>NUCLEOTIDE SEQUENCE</scope>
</reference>
<evidence type="ECO:0000256" key="1">
    <source>
        <dbReference type="ARBA" id="ARBA00023125"/>
    </source>
</evidence>
<dbReference type="GO" id="GO:0003677">
    <property type="term" value="F:DNA binding"/>
    <property type="evidence" value="ECO:0007669"/>
    <property type="project" value="UniProtKB-KW"/>
</dbReference>
<dbReference type="NCBIfam" id="TIGR00738">
    <property type="entry name" value="rrf2_super"/>
    <property type="match status" value="1"/>
</dbReference>
<evidence type="ECO:0008006" key="3">
    <source>
        <dbReference type="Google" id="ProtNLM"/>
    </source>
</evidence>
<dbReference type="AlphaFoldDB" id="A0A381R053"/>
<dbReference type="GO" id="GO:0005829">
    <property type="term" value="C:cytosol"/>
    <property type="evidence" value="ECO:0007669"/>
    <property type="project" value="TreeGrafter"/>
</dbReference>
<gene>
    <name evidence="2" type="ORF">METZ01_LOCUS37052</name>
</gene>
<proteinExistence type="predicted"/>
<accession>A0A381R053</accession>
<dbReference type="GO" id="GO:0003700">
    <property type="term" value="F:DNA-binding transcription factor activity"/>
    <property type="evidence" value="ECO:0007669"/>
    <property type="project" value="TreeGrafter"/>
</dbReference>
<dbReference type="InterPro" id="IPR000944">
    <property type="entry name" value="Tscrpt_reg_Rrf2"/>
</dbReference>
<dbReference type="PROSITE" id="PS51197">
    <property type="entry name" value="HTH_RRF2_2"/>
    <property type="match status" value="1"/>
</dbReference>
<dbReference type="SUPFAM" id="SSF46785">
    <property type="entry name" value="Winged helix' DNA-binding domain"/>
    <property type="match status" value="1"/>
</dbReference>
<dbReference type="PANTHER" id="PTHR33221:SF5">
    <property type="entry name" value="HTH-TYPE TRANSCRIPTIONAL REGULATOR ISCR"/>
    <property type="match status" value="1"/>
</dbReference>
<name>A0A381R053_9ZZZZ</name>
<evidence type="ECO:0000313" key="2">
    <source>
        <dbReference type="EMBL" id="SUZ84198.1"/>
    </source>
</evidence>
<dbReference type="InterPro" id="IPR036390">
    <property type="entry name" value="WH_DNA-bd_sf"/>
</dbReference>